<sequence>MLYSEFNIINLYTGHDTSALKSVPTAIYSFLRGMKPFSEFECLNPFLRTNFFAISVGGDADTIASYGRKHCRDLLWNY</sequence>
<dbReference type="Gene3D" id="1.10.4080.10">
    <property type="entry name" value="ADP-ribosylation/Crystallin J1"/>
    <property type="match status" value="1"/>
</dbReference>
<keyword evidence="2" id="KW-1185">Reference proteome</keyword>
<reference evidence="1 2" key="1">
    <citation type="journal article" date="2019" name="Sci. Rep.">
        <title>Orb-weaving spider Araneus ventricosus genome elucidates the spidroin gene catalogue.</title>
        <authorList>
            <person name="Kono N."/>
            <person name="Nakamura H."/>
            <person name="Ohtoshi R."/>
            <person name="Moran D.A.P."/>
            <person name="Shinohara A."/>
            <person name="Yoshida Y."/>
            <person name="Fujiwara M."/>
            <person name="Mori M."/>
            <person name="Tomita M."/>
            <person name="Arakawa K."/>
        </authorList>
    </citation>
    <scope>NUCLEOTIDE SEQUENCE [LARGE SCALE GENOMIC DNA]</scope>
</reference>
<name>A0A4Y2W955_ARAVE</name>
<dbReference type="EMBL" id="BGPR01056993">
    <property type="protein sequence ID" value="GBO33431.1"/>
    <property type="molecule type" value="Genomic_DNA"/>
</dbReference>
<evidence type="ECO:0000313" key="2">
    <source>
        <dbReference type="Proteomes" id="UP000499080"/>
    </source>
</evidence>
<dbReference type="SUPFAM" id="SSF101478">
    <property type="entry name" value="ADP-ribosylglycohydrolase"/>
    <property type="match status" value="1"/>
</dbReference>
<dbReference type="OrthoDB" id="6437242at2759"/>
<dbReference type="InterPro" id="IPR036705">
    <property type="entry name" value="Ribosyl_crysJ1_sf"/>
</dbReference>
<comment type="caution">
    <text evidence="1">The sequence shown here is derived from an EMBL/GenBank/DDBJ whole genome shotgun (WGS) entry which is preliminary data.</text>
</comment>
<organism evidence="1 2">
    <name type="scientific">Araneus ventricosus</name>
    <name type="common">Orbweaver spider</name>
    <name type="synonym">Epeira ventricosa</name>
    <dbReference type="NCBI Taxonomy" id="182803"/>
    <lineage>
        <taxon>Eukaryota</taxon>
        <taxon>Metazoa</taxon>
        <taxon>Ecdysozoa</taxon>
        <taxon>Arthropoda</taxon>
        <taxon>Chelicerata</taxon>
        <taxon>Arachnida</taxon>
        <taxon>Araneae</taxon>
        <taxon>Araneomorphae</taxon>
        <taxon>Entelegynae</taxon>
        <taxon>Araneoidea</taxon>
        <taxon>Araneidae</taxon>
        <taxon>Araneus</taxon>
    </lineage>
</organism>
<protein>
    <submittedName>
        <fullName evidence="1">Uncharacterized protein</fullName>
    </submittedName>
</protein>
<dbReference type="AlphaFoldDB" id="A0A4Y2W955"/>
<gene>
    <name evidence="1" type="ORF">AVEN_164699_1</name>
</gene>
<proteinExistence type="predicted"/>
<dbReference type="Proteomes" id="UP000499080">
    <property type="component" value="Unassembled WGS sequence"/>
</dbReference>
<accession>A0A4Y2W955</accession>
<evidence type="ECO:0000313" key="1">
    <source>
        <dbReference type="EMBL" id="GBO33431.1"/>
    </source>
</evidence>